<evidence type="ECO:0000256" key="3">
    <source>
        <dbReference type="ARBA" id="ARBA00022692"/>
    </source>
</evidence>
<reference evidence="6" key="1">
    <citation type="journal article" date="2023" name="Mol. Phylogenet. Evol.">
        <title>Genome-scale phylogeny and comparative genomics of the fungal order Sordariales.</title>
        <authorList>
            <person name="Hensen N."/>
            <person name="Bonometti L."/>
            <person name="Westerberg I."/>
            <person name="Brannstrom I.O."/>
            <person name="Guillou S."/>
            <person name="Cros-Aarteil S."/>
            <person name="Calhoun S."/>
            <person name="Haridas S."/>
            <person name="Kuo A."/>
            <person name="Mondo S."/>
            <person name="Pangilinan J."/>
            <person name="Riley R."/>
            <person name="LaButti K."/>
            <person name="Andreopoulos B."/>
            <person name="Lipzen A."/>
            <person name="Chen C."/>
            <person name="Yan M."/>
            <person name="Daum C."/>
            <person name="Ng V."/>
            <person name="Clum A."/>
            <person name="Steindorff A."/>
            <person name="Ohm R.A."/>
            <person name="Martin F."/>
            <person name="Silar P."/>
            <person name="Natvig D.O."/>
            <person name="Lalanne C."/>
            <person name="Gautier V."/>
            <person name="Ament-Velasquez S.L."/>
            <person name="Kruys A."/>
            <person name="Hutchinson M.I."/>
            <person name="Powell A.J."/>
            <person name="Barry K."/>
            <person name="Miller A.N."/>
            <person name="Grigoriev I.V."/>
            <person name="Debuchy R."/>
            <person name="Gladieux P."/>
            <person name="Hiltunen Thoren M."/>
            <person name="Johannesson H."/>
        </authorList>
    </citation>
    <scope>NUCLEOTIDE SEQUENCE</scope>
    <source>
        <strain evidence="6">PSN309</strain>
    </source>
</reference>
<keyword evidence="7" id="KW-1185">Reference proteome</keyword>
<dbReference type="InterPro" id="IPR009311">
    <property type="entry name" value="IFI6/IFI27-like"/>
</dbReference>
<dbReference type="Proteomes" id="UP001302126">
    <property type="component" value="Unassembled WGS sequence"/>
</dbReference>
<gene>
    <name evidence="6" type="ORF">QBC35DRAFT_507915</name>
</gene>
<keyword evidence="4" id="KW-1133">Transmembrane helix</keyword>
<keyword evidence="3" id="KW-0812">Transmembrane</keyword>
<comment type="caution">
    <text evidence="6">The sequence shown here is derived from an EMBL/GenBank/DDBJ whole genome shotgun (WGS) entry which is preliminary data.</text>
</comment>
<keyword evidence="5" id="KW-0472">Membrane</keyword>
<accession>A0AAN6WNG5</accession>
<dbReference type="Pfam" id="PF06140">
    <property type="entry name" value="Ifi-6-16"/>
    <property type="match status" value="1"/>
</dbReference>
<evidence type="ECO:0000256" key="5">
    <source>
        <dbReference type="ARBA" id="ARBA00023136"/>
    </source>
</evidence>
<dbReference type="PANTHER" id="PTHR16932">
    <property type="entry name" value="INTERFERON ALPHA-INDUCIBLE PROTEIN 27"/>
    <property type="match status" value="1"/>
</dbReference>
<evidence type="ECO:0000313" key="6">
    <source>
        <dbReference type="EMBL" id="KAK4183507.1"/>
    </source>
</evidence>
<evidence type="ECO:0000256" key="1">
    <source>
        <dbReference type="ARBA" id="ARBA00004141"/>
    </source>
</evidence>
<evidence type="ECO:0000256" key="2">
    <source>
        <dbReference type="ARBA" id="ARBA00007262"/>
    </source>
</evidence>
<dbReference type="InterPro" id="IPR038213">
    <property type="entry name" value="IFI6/IFI27-like_sf"/>
</dbReference>
<dbReference type="EMBL" id="MU864543">
    <property type="protein sequence ID" value="KAK4183507.1"/>
    <property type="molecule type" value="Genomic_DNA"/>
</dbReference>
<dbReference type="AlphaFoldDB" id="A0AAN6WNG5"/>
<comment type="subcellular location">
    <subcellularLocation>
        <location evidence="1">Membrane</location>
        <topology evidence="1">Multi-pass membrane protein</topology>
    </subcellularLocation>
</comment>
<comment type="similarity">
    <text evidence="2">Belongs to the IFI6/IFI27 family.</text>
</comment>
<dbReference type="GO" id="GO:0016020">
    <property type="term" value="C:membrane"/>
    <property type="evidence" value="ECO:0007669"/>
    <property type="project" value="UniProtKB-SubCell"/>
</dbReference>
<evidence type="ECO:0000256" key="4">
    <source>
        <dbReference type="ARBA" id="ARBA00022989"/>
    </source>
</evidence>
<protein>
    <submittedName>
        <fullName evidence="6">Uncharacterized protein</fullName>
    </submittedName>
</protein>
<sequence length="113" mass="10158">MASYLKAAARNPGTTLAAGVATVGLTAVAAPALVATPVLGVLGFTADGVVGGSIAAGVQSVLGNVAVGSVFATAQSAAAGGGGAAVVAGATQIVGGIAAVGAAAGKVLSWVLS</sequence>
<reference evidence="6" key="2">
    <citation type="submission" date="2023-05" db="EMBL/GenBank/DDBJ databases">
        <authorList>
            <consortium name="Lawrence Berkeley National Laboratory"/>
            <person name="Steindorff A."/>
            <person name="Hensen N."/>
            <person name="Bonometti L."/>
            <person name="Westerberg I."/>
            <person name="Brannstrom I.O."/>
            <person name="Guillou S."/>
            <person name="Cros-Aarteil S."/>
            <person name="Calhoun S."/>
            <person name="Haridas S."/>
            <person name="Kuo A."/>
            <person name="Mondo S."/>
            <person name="Pangilinan J."/>
            <person name="Riley R."/>
            <person name="Labutti K."/>
            <person name="Andreopoulos B."/>
            <person name="Lipzen A."/>
            <person name="Chen C."/>
            <person name="Yanf M."/>
            <person name="Daum C."/>
            <person name="Ng V."/>
            <person name="Clum A."/>
            <person name="Ohm R."/>
            <person name="Martin F."/>
            <person name="Silar P."/>
            <person name="Natvig D."/>
            <person name="Lalanne C."/>
            <person name="Gautier V."/>
            <person name="Ament-Velasquez S.L."/>
            <person name="Kruys A."/>
            <person name="Hutchinson M.I."/>
            <person name="Powell A.J."/>
            <person name="Barry K."/>
            <person name="Miller A.N."/>
            <person name="Grigoriev I.V."/>
            <person name="Debuchy R."/>
            <person name="Gladieux P."/>
            <person name="Thoren M.H."/>
            <person name="Johannesson H."/>
        </authorList>
    </citation>
    <scope>NUCLEOTIDE SEQUENCE</scope>
    <source>
        <strain evidence="6">PSN309</strain>
    </source>
</reference>
<dbReference type="PANTHER" id="PTHR16932:SF18">
    <property type="entry name" value="INTERFERON, ALPHA-INDUCIBLE PROTEIN 27-LIKE 2"/>
    <property type="match status" value="1"/>
</dbReference>
<proteinExistence type="inferred from homology"/>
<organism evidence="6 7">
    <name type="scientific">Podospora australis</name>
    <dbReference type="NCBI Taxonomy" id="1536484"/>
    <lineage>
        <taxon>Eukaryota</taxon>
        <taxon>Fungi</taxon>
        <taxon>Dikarya</taxon>
        <taxon>Ascomycota</taxon>
        <taxon>Pezizomycotina</taxon>
        <taxon>Sordariomycetes</taxon>
        <taxon>Sordariomycetidae</taxon>
        <taxon>Sordariales</taxon>
        <taxon>Podosporaceae</taxon>
        <taxon>Podospora</taxon>
    </lineage>
</organism>
<name>A0AAN6WNG5_9PEZI</name>
<dbReference type="Gene3D" id="6.10.110.10">
    <property type="match status" value="1"/>
</dbReference>
<evidence type="ECO:0000313" key="7">
    <source>
        <dbReference type="Proteomes" id="UP001302126"/>
    </source>
</evidence>